<dbReference type="GO" id="GO:0004519">
    <property type="term" value="F:endonuclease activity"/>
    <property type="evidence" value="ECO:0007669"/>
    <property type="project" value="UniProtKB-KW"/>
</dbReference>
<evidence type="ECO:0000256" key="4">
    <source>
        <dbReference type="ARBA" id="ARBA00022722"/>
    </source>
</evidence>
<dbReference type="GO" id="GO:0016787">
    <property type="term" value="F:hydrolase activity"/>
    <property type="evidence" value="ECO:0007669"/>
    <property type="project" value="UniProtKB-KW"/>
</dbReference>
<dbReference type="GO" id="GO:0008168">
    <property type="term" value="F:methyltransferase activity"/>
    <property type="evidence" value="ECO:0007669"/>
    <property type="project" value="UniProtKB-KW"/>
</dbReference>
<feature type="transmembrane region" description="Helical" evidence="10">
    <location>
        <begin position="552"/>
        <end position="570"/>
    </location>
</feature>
<sequence length="1581" mass="176076">MRPFFEDFEFGADHLRRFIKHFERGMVTGTVLVLEGKANENAKPVFYIFEDQSYYKKEHSEINSEPPHMRFTLAATSETATATTRLGRVSHRFGVSAGPTTKEVEDDSSDDAAGSPPRARQQCLQPCAHHQQLEMANERIKELEASKQLEVESFRSYQDLAVAQEESFNRQIKHLEAAKQEAETKLVARAVSAESAADFARMEVEGLQLQRRVYENQLVRYRTLLAKLSESYAFSALDLAGIDSVASMDPPVRMSLEGVTPGAPQSPEVNVLLDVSPTAVNTSPHIPRSPPCSPRVMSDSGMTEFEAYMARMPLGMSAQDERPTFAPAADAPLADSLHAVLAQPIDALDQEAPLDLADTPVVTPRGTLVVITTFVPGEAITTAPTSTHGRMPADTLTSTPTKTDATTGDLFARTEREQPPPGGTTTLLLSAYIMYEFAWLHRGALVAIWAALELLRWLISALFMCAARMLAAWYGHVMSRAAWAHTMEWRGDVRSDRGRMAPVAFHWTFMVMCASWRVLGLHHLAWATWHVVPLRILIVSVGWWWGPHACATALALATVNALTPDLHIAGRSLLPRESMHQMVLVWRYRAAHVCYVALVLGCLVFMAAGGQLRWMHGGWRLLACMLASKPPTWPANAGRILKLCVVLFGALLMAAAATQPSFLGWCRDAVALNSPSDIVGSSWDSQQSSRQWEPGWECAAAEEVLPYTVLDELQPGGKTTVTKDEAAWLDTELNATFGGHPDFTEENWEQMRSIIRRCKDCFANKPQDIQGYHGNATHNTFAIPFKDESKVSYQRPRKNSPGEQEIIDIHCKELLEYGFIEPASQFCKHASNVVVAGKKDHETGLWTQTRFCVDLRGTNRLSLKDNTLPHRPEEMYQKVAKAKFKTTLDATKAFHQIPMATEGGRDKTAFWWGNQLYRYTSMPFGAAGATAAFIRVMDYELRALTHCTVTYVDDIVVYSDTAEQHLKDVETVLRTLGDAGIRLHSGKSTFGASTVDFLGFRIGQNTIGAQEAKCKAIQELPRPEDKTGLRSILGMMNYYKGLVGEPGGPNYSELARPLNDLLKKEVVDIKGAWGKDHDESLQLLKDALCSGRCLRPIDYDRPIFLYTDWSNHGIGAVLGQKDEEGVEHICVAISRSLGKTEKQYASFQGEMLAAVWAVRTLRQYLHGVHFTLVTDHSPLTTLMEKADLQGQHLRWAISLQEFDFSVQYRPGPKNENADVPSRYPLPTTVDETGARLDRGDGEPVEVSVAELYQRSFCDRVCRLLAEDPPLGDVARPETQVANYCKLEATSQLETGPVQRLFDVHHREELEINVGELFDTDYPEPVKDSGRLQREAWKALSTLRPVKGAHGSGTPAEYYQETMEEGTLMAPKKVDTRVIDVDFYREAREEGVTCYEPCGGLCAGLEMLLRNGVKVNAYLYQDISLVSQAVARARCLALRHRYPHLLASNAIKLDQLPPNLEHVTARHLIDAGAQSYERWVMVCGFPCQDLSPAGKLAGLEGKHSKLFYETVRVFSVLQQLQPQKPPGYILENVSPLSHKPGTRIRNEVFPRIIGVVGHPVSFDAAQAGSYAHRLRAYWSNLF</sequence>
<feature type="region of interest" description="Disordered" evidence="9">
    <location>
        <begin position="93"/>
        <end position="121"/>
    </location>
</feature>
<keyword evidence="4" id="KW-0540">Nuclease</keyword>
<keyword evidence="8" id="KW-0175">Coiled coil</keyword>
<evidence type="ECO:0000256" key="3">
    <source>
        <dbReference type="ARBA" id="ARBA00022695"/>
    </source>
</evidence>
<dbReference type="Gene3D" id="3.40.50.150">
    <property type="entry name" value="Vaccinia Virus protein VP39"/>
    <property type="match status" value="1"/>
</dbReference>
<evidence type="ECO:0000256" key="8">
    <source>
        <dbReference type="SAM" id="Coils"/>
    </source>
</evidence>
<dbReference type="CDD" id="cd09274">
    <property type="entry name" value="RNase_HI_RT_Ty3"/>
    <property type="match status" value="1"/>
</dbReference>
<evidence type="ECO:0000256" key="5">
    <source>
        <dbReference type="ARBA" id="ARBA00022759"/>
    </source>
</evidence>
<dbReference type="Gene3D" id="3.10.10.10">
    <property type="entry name" value="HIV Type 1 Reverse Transcriptase, subunit A, domain 1"/>
    <property type="match status" value="1"/>
</dbReference>
<keyword evidence="2" id="KW-0808">Transferase</keyword>
<dbReference type="Gene3D" id="3.30.70.270">
    <property type="match status" value="2"/>
</dbReference>
<keyword evidence="10" id="KW-0812">Transmembrane</keyword>
<feature type="region of interest" description="Disordered" evidence="9">
    <location>
        <begin position="1213"/>
        <end position="1240"/>
    </location>
</feature>
<dbReference type="InterPro" id="IPR043502">
    <property type="entry name" value="DNA/RNA_pol_sf"/>
</dbReference>
<dbReference type="Pfam" id="PF00145">
    <property type="entry name" value="DNA_methylase"/>
    <property type="match status" value="1"/>
</dbReference>
<dbReference type="InterPro" id="IPR050951">
    <property type="entry name" value="Retrovirus_Pol_polyprotein"/>
</dbReference>
<evidence type="ECO:0000259" key="11">
    <source>
        <dbReference type="Pfam" id="PF00078"/>
    </source>
</evidence>
<feature type="domain" description="Reverse transcriptase" evidence="11">
    <location>
        <begin position="854"/>
        <end position="1002"/>
    </location>
</feature>
<evidence type="ECO:0000313" key="14">
    <source>
        <dbReference type="Proteomes" id="UP001190700"/>
    </source>
</evidence>
<keyword evidence="1" id="KW-0489">Methyltransferase</keyword>
<dbReference type="Pfam" id="PF17917">
    <property type="entry name" value="RT_RNaseH"/>
    <property type="match status" value="1"/>
</dbReference>
<dbReference type="CDD" id="cd01647">
    <property type="entry name" value="RT_LTR"/>
    <property type="match status" value="1"/>
</dbReference>
<dbReference type="Pfam" id="PF00078">
    <property type="entry name" value="RVT_1"/>
    <property type="match status" value="1"/>
</dbReference>
<dbReference type="InterPro" id="IPR041373">
    <property type="entry name" value="RT_RNaseH"/>
</dbReference>
<keyword evidence="7" id="KW-0695">RNA-directed DNA polymerase</keyword>
<protein>
    <recommendedName>
        <fullName evidence="15">Reverse transcriptase domain-containing protein</fullName>
    </recommendedName>
</protein>
<reference evidence="13 14" key="1">
    <citation type="journal article" date="2015" name="Genome Biol. Evol.">
        <title>Comparative Genomics of a Bacterivorous Green Alga Reveals Evolutionary Causalities and Consequences of Phago-Mixotrophic Mode of Nutrition.</title>
        <authorList>
            <person name="Burns J.A."/>
            <person name="Paasch A."/>
            <person name="Narechania A."/>
            <person name="Kim E."/>
        </authorList>
    </citation>
    <scope>NUCLEOTIDE SEQUENCE [LARGE SCALE GENOMIC DNA]</scope>
    <source>
        <strain evidence="13 14">PLY_AMNH</strain>
    </source>
</reference>
<keyword evidence="3" id="KW-0548">Nucleotidyltransferase</keyword>
<evidence type="ECO:0000259" key="12">
    <source>
        <dbReference type="Pfam" id="PF17917"/>
    </source>
</evidence>
<dbReference type="Proteomes" id="UP001190700">
    <property type="component" value="Unassembled WGS sequence"/>
</dbReference>
<keyword evidence="6" id="KW-0378">Hydrolase</keyword>
<feature type="domain" description="Reverse transcriptase RNase H-like" evidence="12">
    <location>
        <begin position="1098"/>
        <end position="1202"/>
    </location>
</feature>
<dbReference type="PANTHER" id="PTHR37984">
    <property type="entry name" value="PROTEIN CBG26694"/>
    <property type="match status" value="1"/>
</dbReference>
<evidence type="ECO:0000256" key="6">
    <source>
        <dbReference type="ARBA" id="ARBA00022801"/>
    </source>
</evidence>
<evidence type="ECO:0000256" key="7">
    <source>
        <dbReference type="ARBA" id="ARBA00022918"/>
    </source>
</evidence>
<proteinExistence type="predicted"/>
<dbReference type="GO" id="GO:0003964">
    <property type="term" value="F:RNA-directed DNA polymerase activity"/>
    <property type="evidence" value="ECO:0007669"/>
    <property type="project" value="UniProtKB-KW"/>
</dbReference>
<dbReference type="SUPFAM" id="SSF56672">
    <property type="entry name" value="DNA/RNA polymerases"/>
    <property type="match status" value="1"/>
</dbReference>
<dbReference type="GO" id="GO:0032259">
    <property type="term" value="P:methylation"/>
    <property type="evidence" value="ECO:0007669"/>
    <property type="project" value="UniProtKB-KW"/>
</dbReference>
<feature type="region of interest" description="Disordered" evidence="9">
    <location>
        <begin position="382"/>
        <end position="406"/>
    </location>
</feature>
<evidence type="ECO:0008006" key="15">
    <source>
        <dbReference type="Google" id="ProtNLM"/>
    </source>
</evidence>
<dbReference type="PANTHER" id="PTHR37984:SF5">
    <property type="entry name" value="PROTEIN NYNRIN-LIKE"/>
    <property type="match status" value="1"/>
</dbReference>
<name>A0AAE0F6E0_9CHLO</name>
<comment type="caution">
    <text evidence="13">The sequence shown here is derived from an EMBL/GenBank/DDBJ whole genome shotgun (WGS) entry which is preliminary data.</text>
</comment>
<dbReference type="InterPro" id="IPR043128">
    <property type="entry name" value="Rev_trsase/Diguanyl_cyclase"/>
</dbReference>
<dbReference type="SUPFAM" id="SSF53335">
    <property type="entry name" value="S-adenosyl-L-methionine-dependent methyltransferases"/>
    <property type="match status" value="1"/>
</dbReference>
<gene>
    <name evidence="13" type="ORF">CYMTET_37274</name>
</gene>
<feature type="transmembrane region" description="Helical" evidence="10">
    <location>
        <begin position="590"/>
        <end position="610"/>
    </location>
</feature>
<evidence type="ECO:0000256" key="10">
    <source>
        <dbReference type="SAM" id="Phobius"/>
    </source>
</evidence>
<feature type="compositionally biased region" description="Polar residues" evidence="9">
    <location>
        <begin position="395"/>
        <end position="406"/>
    </location>
</feature>
<evidence type="ECO:0000313" key="13">
    <source>
        <dbReference type="EMBL" id="KAK3253478.1"/>
    </source>
</evidence>
<feature type="transmembrane region" description="Helical" evidence="10">
    <location>
        <begin position="498"/>
        <end position="518"/>
    </location>
</feature>
<accession>A0AAE0F6E0</accession>
<dbReference type="EMBL" id="LGRX02024813">
    <property type="protein sequence ID" value="KAK3253478.1"/>
    <property type="molecule type" value="Genomic_DNA"/>
</dbReference>
<keyword evidence="5" id="KW-0255">Endonuclease</keyword>
<dbReference type="InterPro" id="IPR000477">
    <property type="entry name" value="RT_dom"/>
</dbReference>
<feature type="transmembrane region" description="Helical" evidence="10">
    <location>
        <begin position="426"/>
        <end position="451"/>
    </location>
</feature>
<organism evidence="13 14">
    <name type="scientific">Cymbomonas tetramitiformis</name>
    <dbReference type="NCBI Taxonomy" id="36881"/>
    <lineage>
        <taxon>Eukaryota</taxon>
        <taxon>Viridiplantae</taxon>
        <taxon>Chlorophyta</taxon>
        <taxon>Pyramimonadophyceae</taxon>
        <taxon>Pyramimonadales</taxon>
        <taxon>Pyramimonadaceae</taxon>
        <taxon>Cymbomonas</taxon>
    </lineage>
</organism>
<keyword evidence="14" id="KW-1185">Reference proteome</keyword>
<evidence type="ECO:0000256" key="1">
    <source>
        <dbReference type="ARBA" id="ARBA00022603"/>
    </source>
</evidence>
<evidence type="ECO:0000256" key="9">
    <source>
        <dbReference type="SAM" id="MobiDB-lite"/>
    </source>
</evidence>
<dbReference type="InterPro" id="IPR029063">
    <property type="entry name" value="SAM-dependent_MTases_sf"/>
</dbReference>
<feature type="coiled-coil region" evidence="8">
    <location>
        <begin position="133"/>
        <end position="217"/>
    </location>
</feature>
<keyword evidence="10" id="KW-0472">Membrane</keyword>
<keyword evidence="10" id="KW-1133">Transmembrane helix</keyword>
<evidence type="ECO:0000256" key="2">
    <source>
        <dbReference type="ARBA" id="ARBA00022679"/>
    </source>
</evidence>
<dbReference type="InterPro" id="IPR001525">
    <property type="entry name" value="C5_MeTfrase"/>
</dbReference>